<dbReference type="Proteomes" id="UP000574067">
    <property type="component" value="Unassembled WGS sequence"/>
</dbReference>
<reference evidence="2 3" key="1">
    <citation type="submission" date="2020-04" db="EMBL/GenBank/DDBJ databases">
        <title>Azohydromonas sp. isolated from soil.</title>
        <authorList>
            <person name="Dahal R.H."/>
        </authorList>
    </citation>
    <scope>NUCLEOTIDE SEQUENCE [LARGE SCALE GENOMIC DNA]</scope>
    <source>
        <strain evidence="2 3">G-1-1-14</strain>
    </source>
</reference>
<name>A0A848FGG0_9BURK</name>
<sequence length="269" mass="28542">MSTTPITVLVSTRIDPVSGRATRSRADAAAVALAQQALGTGREPQLCTAGAMPEGVARDYLAQGVSRLTRLAQPEPSLADAVAALVPVCRESALVLAGPRGESGLSSGMLPYLLAQRLQRELIGEVIDLRPEGDGGWRVVQALPRGARRAWRLEPGTAAVLVTSPRLAQREDLPQRHAWVAAQQGRIEDRRADTASSGQLEADRWVLEPARKQRRALAAASNESGAARMARATGSGAPARQGGLVIREGSTVDKAQALLEHLRKLALIQ</sequence>
<evidence type="ECO:0000256" key="1">
    <source>
        <dbReference type="SAM" id="MobiDB-lite"/>
    </source>
</evidence>
<proteinExistence type="predicted"/>
<feature type="compositionally biased region" description="Low complexity" evidence="1">
    <location>
        <begin position="218"/>
        <end position="230"/>
    </location>
</feature>
<comment type="caution">
    <text evidence="2">The sequence shown here is derived from an EMBL/GenBank/DDBJ whole genome shotgun (WGS) entry which is preliminary data.</text>
</comment>
<protein>
    <recommendedName>
        <fullName evidence="4">Electron transfer flavoprotein beta subunit</fullName>
    </recommendedName>
</protein>
<dbReference type="EMBL" id="JABBFW010000028">
    <property type="protein sequence ID" value="NML18226.1"/>
    <property type="molecule type" value="Genomic_DNA"/>
</dbReference>
<gene>
    <name evidence="2" type="ORF">HHL10_24975</name>
</gene>
<organism evidence="2 3">
    <name type="scientific">Azohydromonas caseinilytica</name>
    <dbReference type="NCBI Taxonomy" id="2728836"/>
    <lineage>
        <taxon>Bacteria</taxon>
        <taxon>Pseudomonadati</taxon>
        <taxon>Pseudomonadota</taxon>
        <taxon>Betaproteobacteria</taxon>
        <taxon>Burkholderiales</taxon>
        <taxon>Sphaerotilaceae</taxon>
        <taxon>Azohydromonas</taxon>
    </lineage>
</organism>
<feature type="region of interest" description="Disordered" evidence="1">
    <location>
        <begin position="218"/>
        <end position="242"/>
    </location>
</feature>
<dbReference type="AlphaFoldDB" id="A0A848FGG0"/>
<dbReference type="InterPro" id="IPR014729">
    <property type="entry name" value="Rossmann-like_a/b/a_fold"/>
</dbReference>
<evidence type="ECO:0000313" key="2">
    <source>
        <dbReference type="EMBL" id="NML18226.1"/>
    </source>
</evidence>
<keyword evidence="3" id="KW-1185">Reference proteome</keyword>
<evidence type="ECO:0008006" key="4">
    <source>
        <dbReference type="Google" id="ProtNLM"/>
    </source>
</evidence>
<accession>A0A848FGG0</accession>
<evidence type="ECO:0000313" key="3">
    <source>
        <dbReference type="Proteomes" id="UP000574067"/>
    </source>
</evidence>
<dbReference type="SUPFAM" id="SSF52402">
    <property type="entry name" value="Adenine nucleotide alpha hydrolases-like"/>
    <property type="match status" value="1"/>
</dbReference>
<dbReference type="Gene3D" id="3.40.50.620">
    <property type="entry name" value="HUPs"/>
    <property type="match status" value="1"/>
</dbReference>
<dbReference type="RefSeq" id="WP_169163121.1">
    <property type="nucleotide sequence ID" value="NZ_JABBFW010000028.1"/>
</dbReference>